<name>A0A2Z6IEL0_ACIFI</name>
<dbReference type="AlphaFoldDB" id="A0A2Z6IEL0"/>
<dbReference type="RefSeq" id="WP_126604218.1">
    <property type="nucleotide sequence ID" value="NZ_AP018795.1"/>
</dbReference>
<keyword evidence="2" id="KW-1185">Reference proteome</keyword>
<reference evidence="1 2" key="1">
    <citation type="journal article" date="2018" name="Microbiol. Resour. Announc.">
        <title>Complete Genome Sequence of Acidithiobacillus ferridurans JCM 18981.</title>
        <authorList>
            <person name="Miyauchi T."/>
            <person name="Kouzuma A."/>
            <person name="Abe T."/>
            <person name="Watanabe K."/>
        </authorList>
    </citation>
    <scope>NUCLEOTIDE SEQUENCE [LARGE SCALE GENOMIC DNA]</scope>
    <source>
        <strain evidence="2">ATCC 33020 / DSM 29468 / JCM 18981 / 11Fe</strain>
    </source>
</reference>
<gene>
    <name evidence="1" type="ORF">AFERRID_02380</name>
</gene>
<evidence type="ECO:0000313" key="1">
    <source>
        <dbReference type="EMBL" id="BBF64020.1"/>
    </source>
</evidence>
<dbReference type="Proteomes" id="UP000280188">
    <property type="component" value="Chromosome"/>
</dbReference>
<protein>
    <submittedName>
        <fullName evidence="1">Uncharacterized protein</fullName>
    </submittedName>
</protein>
<dbReference type="KEGG" id="afj:AFERRID_02380"/>
<dbReference type="EMBL" id="AP018795">
    <property type="protein sequence ID" value="BBF64020.1"/>
    <property type="molecule type" value="Genomic_DNA"/>
</dbReference>
<proteinExistence type="predicted"/>
<organism evidence="1 2">
    <name type="scientific">Acidithiobacillus ferridurans</name>
    <dbReference type="NCBI Taxonomy" id="1232575"/>
    <lineage>
        <taxon>Bacteria</taxon>
        <taxon>Pseudomonadati</taxon>
        <taxon>Pseudomonadota</taxon>
        <taxon>Acidithiobacillia</taxon>
        <taxon>Acidithiobacillales</taxon>
        <taxon>Acidithiobacillaceae</taxon>
        <taxon>Acidithiobacillus</taxon>
    </lineage>
</organism>
<sequence length="76" mass="8707">MTCCDRTIQDDARDWMGRYGERFPQFLPVLFHSPPLSLIQEWQRRLARPGCFAVSPTISFMGRKGVGGRNPMPHVS</sequence>
<accession>A0A2Z6IEL0</accession>
<evidence type="ECO:0000313" key="2">
    <source>
        <dbReference type="Proteomes" id="UP000280188"/>
    </source>
</evidence>